<evidence type="ECO:0008006" key="3">
    <source>
        <dbReference type="Google" id="ProtNLM"/>
    </source>
</evidence>
<comment type="caution">
    <text evidence="1">The sequence shown here is derived from an EMBL/GenBank/DDBJ whole genome shotgun (WGS) entry which is preliminary data.</text>
</comment>
<dbReference type="EMBL" id="JBHUOS010000016">
    <property type="protein sequence ID" value="MFD2917758.1"/>
    <property type="molecule type" value="Genomic_DNA"/>
</dbReference>
<dbReference type="Proteomes" id="UP001597548">
    <property type="component" value="Unassembled WGS sequence"/>
</dbReference>
<gene>
    <name evidence="1" type="ORF">ACFS29_19050</name>
</gene>
<proteinExistence type="predicted"/>
<accession>A0ABW5ZXL5</accession>
<evidence type="ECO:0000313" key="1">
    <source>
        <dbReference type="EMBL" id="MFD2917758.1"/>
    </source>
</evidence>
<name>A0ABW5ZXL5_9FLAO</name>
<dbReference type="RefSeq" id="WP_194507023.1">
    <property type="nucleotide sequence ID" value="NZ_JADILU010000002.1"/>
</dbReference>
<dbReference type="PROSITE" id="PS51257">
    <property type="entry name" value="PROKAR_LIPOPROTEIN"/>
    <property type="match status" value="1"/>
</dbReference>
<protein>
    <recommendedName>
        <fullName evidence="3">YD repeat-containing protein</fullName>
    </recommendedName>
</protein>
<keyword evidence="2" id="KW-1185">Reference proteome</keyword>
<reference evidence="2" key="1">
    <citation type="journal article" date="2019" name="Int. J. Syst. Evol. Microbiol.">
        <title>The Global Catalogue of Microorganisms (GCM) 10K type strain sequencing project: providing services to taxonomists for standard genome sequencing and annotation.</title>
        <authorList>
            <consortium name="The Broad Institute Genomics Platform"/>
            <consortium name="The Broad Institute Genome Sequencing Center for Infectious Disease"/>
            <person name="Wu L."/>
            <person name="Ma J."/>
        </authorList>
    </citation>
    <scope>NUCLEOTIDE SEQUENCE [LARGE SCALE GENOMIC DNA]</scope>
    <source>
        <strain evidence="2">KCTC 32514</strain>
    </source>
</reference>
<organism evidence="1 2">
    <name type="scientific">Psychroserpens luteus</name>
    <dbReference type="NCBI Taxonomy" id="1434066"/>
    <lineage>
        <taxon>Bacteria</taxon>
        <taxon>Pseudomonadati</taxon>
        <taxon>Bacteroidota</taxon>
        <taxon>Flavobacteriia</taxon>
        <taxon>Flavobacteriales</taxon>
        <taxon>Flavobacteriaceae</taxon>
        <taxon>Psychroserpens</taxon>
    </lineage>
</organism>
<evidence type="ECO:0000313" key="2">
    <source>
        <dbReference type="Proteomes" id="UP001597548"/>
    </source>
</evidence>
<sequence length="253" mass="29831">MKFLIIFLLIIILLSCSEEKKTSLQPLFVEYVDDIPYLMTQNQIGSVFEIISYGEIAYLAKNDTLNYYVLDTENRVTQKLKSFMCCSYVYEFDSLGLLKQKRVFTDYPEYFSYDRLREENVIYENQSSNMGTEVEYKYQIENKKIISRVGKIKGDSKFSDSTHYEYSKENKLKTKIRIRLNDSKGEFINDNTITSYVWNQNVLEHVDIKQFLIEDQRQPYFTTSISFDSLGFPRSTVLLIKQDTISKTSIIKK</sequence>